<evidence type="ECO:0000256" key="1">
    <source>
        <dbReference type="ARBA" id="ARBA00004323"/>
    </source>
</evidence>
<evidence type="ECO:0000256" key="4">
    <source>
        <dbReference type="ARBA" id="ARBA00022692"/>
    </source>
</evidence>
<dbReference type="InterPro" id="IPR009729">
    <property type="entry name" value="Gal-3-0_sulfotransfrase"/>
</dbReference>
<protein>
    <submittedName>
        <fullName evidence="11">Galactose-3-O-sulfotransferase 2</fullName>
    </submittedName>
</protein>
<evidence type="ECO:0000256" key="6">
    <source>
        <dbReference type="ARBA" id="ARBA00022989"/>
    </source>
</evidence>
<reference evidence="11" key="4">
    <citation type="submission" date="2025-09" db="UniProtKB">
        <authorList>
            <consortium name="Ensembl"/>
        </authorList>
    </citation>
    <scope>IDENTIFICATION</scope>
</reference>
<dbReference type="Pfam" id="PF06990">
    <property type="entry name" value="Gal-3-0_sulfotr"/>
    <property type="match status" value="1"/>
</dbReference>
<dbReference type="PANTHER" id="PTHR14647:SF55">
    <property type="entry name" value="GALACTOSE-3-O-SULFOTRANSFERASE 2"/>
    <property type="match status" value="1"/>
</dbReference>
<dbReference type="GO" id="GO:0001733">
    <property type="term" value="F:galactosylceramide sulfotransferase activity"/>
    <property type="evidence" value="ECO:0007669"/>
    <property type="project" value="InterPro"/>
</dbReference>
<keyword evidence="9" id="KW-0325">Glycoprotein</keyword>
<reference evidence="12" key="1">
    <citation type="submission" date="2011-10" db="EMBL/GenBank/DDBJ databases">
        <authorList>
            <consortium name="Soft-shell Turtle Genome Consortium"/>
        </authorList>
    </citation>
    <scope>NUCLEOTIDE SEQUENCE [LARGE SCALE GENOMIC DNA]</scope>
    <source>
        <strain evidence="12">Daiwa-1</strain>
    </source>
</reference>
<feature type="transmembrane region" description="Helical" evidence="10">
    <location>
        <begin position="12"/>
        <end position="33"/>
    </location>
</feature>
<evidence type="ECO:0000256" key="8">
    <source>
        <dbReference type="ARBA" id="ARBA00023136"/>
    </source>
</evidence>
<keyword evidence="4 10" id="KW-0812">Transmembrane</keyword>
<accession>K7FPZ3</accession>
<evidence type="ECO:0000256" key="5">
    <source>
        <dbReference type="ARBA" id="ARBA00022968"/>
    </source>
</evidence>
<dbReference type="GO" id="GO:0009101">
    <property type="term" value="P:glycoprotein biosynthetic process"/>
    <property type="evidence" value="ECO:0007669"/>
    <property type="project" value="TreeGrafter"/>
</dbReference>
<sequence length="390" mass="45761">RSFCRAARRLGLGALCLGVAFLAGFYHGLYRMWLSPRGARPLQTNLMFLKTHKTASSTIMNILFRFAEKHNLSVALPAGQDVHLGYPHCFKAQFAEGFETLGQSYNIMCNHLRFSLPEVQRVMPNTTTYFSILRDPVSLMESSYVYYKTYSPAFERSKDVNEFLASPWMYYNLSERTKNVYARNCMWFDFGYDNNAVGTEDYVQGVISEVEQAFQLLLLSEYFDESMVLLRDTLGWELDDVVYFKLNSRSPDTVQSMTPESKEKVKEWCWLDWMLYQHFNRTFWRRIQEAVGLDRLAREVTLLRTRQKELMELCLLDPMPIDKSRVKDKNLQPFQSGHANILGYNLKDGLTNETRRACLRLIMPELQYMSYLYARQFPEKERKSAPFPLW</sequence>
<dbReference type="HOGENOM" id="CLU_040616_1_1_1"/>
<evidence type="ECO:0000313" key="11">
    <source>
        <dbReference type="Ensembl" id="ENSPSIP00000010103.1"/>
    </source>
</evidence>
<keyword evidence="8 10" id="KW-0472">Membrane</keyword>
<keyword evidence="3" id="KW-0808">Transferase</keyword>
<dbReference type="GO" id="GO:0000139">
    <property type="term" value="C:Golgi membrane"/>
    <property type="evidence" value="ECO:0007669"/>
    <property type="project" value="UniProtKB-SubCell"/>
</dbReference>
<dbReference type="eggNOG" id="ENOG502QTXT">
    <property type="taxonomic scope" value="Eukaryota"/>
</dbReference>
<keyword evidence="5" id="KW-0735">Signal-anchor</keyword>
<proteinExistence type="inferred from homology"/>
<dbReference type="SUPFAM" id="SSF52540">
    <property type="entry name" value="P-loop containing nucleoside triphosphate hydrolases"/>
    <property type="match status" value="1"/>
</dbReference>
<reference evidence="11" key="3">
    <citation type="submission" date="2025-08" db="UniProtKB">
        <authorList>
            <consortium name="Ensembl"/>
        </authorList>
    </citation>
    <scope>IDENTIFICATION</scope>
</reference>
<gene>
    <name evidence="11" type="primary">GAL3ST2</name>
</gene>
<evidence type="ECO:0000256" key="2">
    <source>
        <dbReference type="ARBA" id="ARBA00008124"/>
    </source>
</evidence>
<evidence type="ECO:0000256" key="3">
    <source>
        <dbReference type="ARBA" id="ARBA00022679"/>
    </source>
</evidence>
<organism evidence="11 12">
    <name type="scientific">Pelodiscus sinensis</name>
    <name type="common">Chinese softshell turtle</name>
    <name type="synonym">Trionyx sinensis</name>
    <dbReference type="NCBI Taxonomy" id="13735"/>
    <lineage>
        <taxon>Eukaryota</taxon>
        <taxon>Metazoa</taxon>
        <taxon>Chordata</taxon>
        <taxon>Craniata</taxon>
        <taxon>Vertebrata</taxon>
        <taxon>Euteleostomi</taxon>
        <taxon>Archelosauria</taxon>
        <taxon>Testudinata</taxon>
        <taxon>Testudines</taxon>
        <taxon>Cryptodira</taxon>
        <taxon>Trionychia</taxon>
        <taxon>Trionychidae</taxon>
        <taxon>Pelodiscus</taxon>
    </lineage>
</organism>
<dbReference type="Proteomes" id="UP000007267">
    <property type="component" value="Unassembled WGS sequence"/>
</dbReference>
<dbReference type="InterPro" id="IPR027417">
    <property type="entry name" value="P-loop_NTPase"/>
</dbReference>
<evidence type="ECO:0000256" key="7">
    <source>
        <dbReference type="ARBA" id="ARBA00023034"/>
    </source>
</evidence>
<name>K7FPZ3_PELSI</name>
<comment type="subcellular location">
    <subcellularLocation>
        <location evidence="1">Golgi apparatus membrane</location>
        <topology evidence="1">Single-pass type II membrane protein</topology>
    </subcellularLocation>
</comment>
<dbReference type="GO" id="GO:0009247">
    <property type="term" value="P:glycolipid biosynthetic process"/>
    <property type="evidence" value="ECO:0007669"/>
    <property type="project" value="InterPro"/>
</dbReference>
<evidence type="ECO:0000313" key="12">
    <source>
        <dbReference type="Proteomes" id="UP000007267"/>
    </source>
</evidence>
<dbReference type="AlphaFoldDB" id="K7FPZ3"/>
<dbReference type="EMBL" id="AGCU01003069">
    <property type="status" value="NOT_ANNOTATED_CDS"/>
    <property type="molecule type" value="Genomic_DNA"/>
</dbReference>
<evidence type="ECO:0000256" key="9">
    <source>
        <dbReference type="ARBA" id="ARBA00023180"/>
    </source>
</evidence>
<reference evidence="12" key="2">
    <citation type="journal article" date="2013" name="Nat. Genet.">
        <title>The draft genomes of soft-shell turtle and green sea turtle yield insights into the development and evolution of the turtle-specific body plan.</title>
        <authorList>
            <person name="Wang Z."/>
            <person name="Pascual-Anaya J."/>
            <person name="Zadissa A."/>
            <person name="Li W."/>
            <person name="Niimura Y."/>
            <person name="Huang Z."/>
            <person name="Li C."/>
            <person name="White S."/>
            <person name="Xiong Z."/>
            <person name="Fang D."/>
            <person name="Wang B."/>
            <person name="Ming Y."/>
            <person name="Chen Y."/>
            <person name="Zheng Y."/>
            <person name="Kuraku S."/>
            <person name="Pignatelli M."/>
            <person name="Herrero J."/>
            <person name="Beal K."/>
            <person name="Nozawa M."/>
            <person name="Li Q."/>
            <person name="Wang J."/>
            <person name="Zhang H."/>
            <person name="Yu L."/>
            <person name="Shigenobu S."/>
            <person name="Wang J."/>
            <person name="Liu J."/>
            <person name="Flicek P."/>
            <person name="Searle S."/>
            <person name="Wang J."/>
            <person name="Kuratani S."/>
            <person name="Yin Y."/>
            <person name="Aken B."/>
            <person name="Zhang G."/>
            <person name="Irie N."/>
        </authorList>
    </citation>
    <scope>NUCLEOTIDE SEQUENCE [LARGE SCALE GENOMIC DNA]</scope>
    <source>
        <strain evidence="12">Daiwa-1</strain>
    </source>
</reference>
<dbReference type="GeneTree" id="ENSGT00950000182923"/>
<dbReference type="Ensembl" id="ENSPSIT00000010154.1">
    <property type="protein sequence ID" value="ENSPSIP00000010103.1"/>
    <property type="gene ID" value="ENSPSIG00000009143.1"/>
</dbReference>
<dbReference type="EMBL" id="AGCU01003068">
    <property type="status" value="NOT_ANNOTATED_CDS"/>
    <property type="molecule type" value="Genomic_DNA"/>
</dbReference>
<keyword evidence="12" id="KW-1185">Reference proteome</keyword>
<dbReference type="OMA" id="MFRFAER"/>
<keyword evidence="6 10" id="KW-1133">Transmembrane helix</keyword>
<evidence type="ECO:0000256" key="10">
    <source>
        <dbReference type="SAM" id="Phobius"/>
    </source>
</evidence>
<comment type="similarity">
    <text evidence="2">Belongs to the galactose-3-O-sulfotransferase family.</text>
</comment>
<dbReference type="Gene3D" id="3.40.50.300">
    <property type="entry name" value="P-loop containing nucleotide triphosphate hydrolases"/>
    <property type="match status" value="1"/>
</dbReference>
<keyword evidence="7" id="KW-0333">Golgi apparatus</keyword>
<dbReference type="PANTHER" id="PTHR14647">
    <property type="entry name" value="GALACTOSE-3-O-SULFOTRANSFERASE"/>
    <property type="match status" value="1"/>
</dbReference>